<accession>A0A813F2V5</accession>
<evidence type="ECO:0008006" key="9">
    <source>
        <dbReference type="Google" id="ProtNLM"/>
    </source>
</evidence>
<dbReference type="Gene3D" id="1.20.1250.20">
    <property type="entry name" value="MFS general substrate transporter like domains"/>
    <property type="match status" value="1"/>
</dbReference>
<keyword evidence="2 6" id="KW-0812">Transmembrane</keyword>
<comment type="subcellular location">
    <subcellularLocation>
        <location evidence="1">Membrane</location>
        <topology evidence="1">Multi-pass membrane protein</topology>
    </subcellularLocation>
</comment>
<dbReference type="PANTHER" id="PTHR21576">
    <property type="entry name" value="UNCHARACTERIZED NODULIN-LIKE PROTEIN"/>
    <property type="match status" value="1"/>
</dbReference>
<comment type="caution">
    <text evidence="7">The sequence shown here is derived from an EMBL/GenBank/DDBJ whole genome shotgun (WGS) entry which is preliminary data.</text>
</comment>
<dbReference type="OrthoDB" id="440931at2759"/>
<feature type="transmembrane region" description="Helical" evidence="6">
    <location>
        <begin position="78"/>
        <end position="98"/>
    </location>
</feature>
<organism evidence="7 8">
    <name type="scientific">Polarella glacialis</name>
    <name type="common">Dinoflagellate</name>
    <dbReference type="NCBI Taxonomy" id="89957"/>
    <lineage>
        <taxon>Eukaryota</taxon>
        <taxon>Sar</taxon>
        <taxon>Alveolata</taxon>
        <taxon>Dinophyceae</taxon>
        <taxon>Suessiales</taxon>
        <taxon>Suessiaceae</taxon>
        <taxon>Polarella</taxon>
    </lineage>
</organism>
<feature type="transmembrane region" description="Helical" evidence="6">
    <location>
        <begin position="390"/>
        <end position="414"/>
    </location>
</feature>
<feature type="transmembrane region" description="Helical" evidence="6">
    <location>
        <begin position="359"/>
        <end position="378"/>
    </location>
</feature>
<gene>
    <name evidence="7" type="ORF">PGLA1383_LOCUS26533</name>
</gene>
<dbReference type="SUPFAM" id="SSF103473">
    <property type="entry name" value="MFS general substrate transporter"/>
    <property type="match status" value="1"/>
</dbReference>
<feature type="transmembrane region" description="Helical" evidence="6">
    <location>
        <begin position="263"/>
        <end position="285"/>
    </location>
</feature>
<feature type="transmembrane region" description="Helical" evidence="6">
    <location>
        <begin position="52"/>
        <end position="71"/>
    </location>
</feature>
<keyword evidence="3 6" id="KW-1133">Transmembrane helix</keyword>
<evidence type="ECO:0000313" key="8">
    <source>
        <dbReference type="Proteomes" id="UP000654075"/>
    </source>
</evidence>
<feature type="transmembrane region" description="Helical" evidence="6">
    <location>
        <begin position="173"/>
        <end position="196"/>
    </location>
</feature>
<evidence type="ECO:0000256" key="1">
    <source>
        <dbReference type="ARBA" id="ARBA00004141"/>
    </source>
</evidence>
<evidence type="ECO:0000313" key="7">
    <source>
        <dbReference type="EMBL" id="CAE8608684.1"/>
    </source>
</evidence>
<evidence type="ECO:0000256" key="2">
    <source>
        <dbReference type="ARBA" id="ARBA00022692"/>
    </source>
</evidence>
<sequence>ATASQPEWTWRRVALLFLGTWLAICGGTLYAFPSFEVELMKLCQLSARKLDAVYAAGQLGAGVGIIPGAIYDHRGPVATSLYGLVLTVLGNLGLAWALREESCGGVYILAFSYWMLQNGSVALYQVGLFSNMRAASATSQGMVTGIVCSGFGLSAAFWTLLYADVFGENLDRYFKGTAIVFGATAAFAAVALPRLLTREPGVKPYGRLDEDGSESPAASSPDTVTYGRQVASSSQSKAPCCDQLSDQPASSPSLRQILCNLDLWLFLAVFCLLQGVGSGLFIANLSLIATSLEIPASSRLRYVRLVSYCNFGGRLVTGFLMDFWEPRGVQRSDHLLWTSSGLILISGGLFLAPEAALPHVLLPALLVIAFCYGSNWAIMPSFLESRFHGAHVGVTFNLNTGGLGLAVLGVSYVVGSLHDAAATLQSPAAGSPSLPDESGFCLGASCWRNAFQLGGLAAILGLAGALALSCSESSRQRRSSLKAGSSY</sequence>
<evidence type="ECO:0000256" key="6">
    <source>
        <dbReference type="SAM" id="Phobius"/>
    </source>
</evidence>
<protein>
    <recommendedName>
        <fullName evidence="9">Nodulin-like domain-containing protein</fullName>
    </recommendedName>
</protein>
<evidence type="ECO:0000256" key="3">
    <source>
        <dbReference type="ARBA" id="ARBA00022989"/>
    </source>
</evidence>
<dbReference type="PANTHER" id="PTHR21576:SF158">
    <property type="entry name" value="RIBOSOMAL RNA-PROCESSING PROTEIN 12-LIKE CONSERVED DOMAIN-CONTAINING PROTEIN"/>
    <property type="match status" value="1"/>
</dbReference>
<feature type="transmembrane region" description="Helical" evidence="6">
    <location>
        <begin position="12"/>
        <end position="32"/>
    </location>
</feature>
<evidence type="ECO:0000256" key="5">
    <source>
        <dbReference type="SAM" id="MobiDB-lite"/>
    </source>
</evidence>
<feature type="non-terminal residue" evidence="7">
    <location>
        <position position="487"/>
    </location>
</feature>
<dbReference type="Pfam" id="PF07690">
    <property type="entry name" value="MFS_1"/>
    <property type="match status" value="1"/>
</dbReference>
<feature type="region of interest" description="Disordered" evidence="5">
    <location>
        <begin position="204"/>
        <end position="224"/>
    </location>
</feature>
<evidence type="ECO:0000256" key="4">
    <source>
        <dbReference type="ARBA" id="ARBA00023136"/>
    </source>
</evidence>
<dbReference type="Proteomes" id="UP000654075">
    <property type="component" value="Unassembled WGS sequence"/>
</dbReference>
<keyword evidence="4 6" id="KW-0472">Membrane</keyword>
<dbReference type="AlphaFoldDB" id="A0A813F2V5"/>
<dbReference type="InterPro" id="IPR036259">
    <property type="entry name" value="MFS_trans_sf"/>
</dbReference>
<dbReference type="InterPro" id="IPR011701">
    <property type="entry name" value="MFS"/>
</dbReference>
<feature type="transmembrane region" description="Helical" evidence="6">
    <location>
        <begin position="450"/>
        <end position="470"/>
    </location>
</feature>
<dbReference type="GO" id="GO:0016020">
    <property type="term" value="C:membrane"/>
    <property type="evidence" value="ECO:0007669"/>
    <property type="project" value="UniProtKB-SubCell"/>
</dbReference>
<dbReference type="GO" id="GO:0022857">
    <property type="term" value="F:transmembrane transporter activity"/>
    <property type="evidence" value="ECO:0007669"/>
    <property type="project" value="InterPro"/>
</dbReference>
<name>A0A813F2V5_POLGL</name>
<feature type="transmembrane region" description="Helical" evidence="6">
    <location>
        <begin position="104"/>
        <end position="129"/>
    </location>
</feature>
<dbReference type="EMBL" id="CAJNNV010023439">
    <property type="protein sequence ID" value="CAE8608684.1"/>
    <property type="molecule type" value="Genomic_DNA"/>
</dbReference>
<feature type="transmembrane region" description="Helical" evidence="6">
    <location>
        <begin position="141"/>
        <end position="161"/>
    </location>
</feature>
<proteinExistence type="predicted"/>
<reference evidence="7" key="1">
    <citation type="submission" date="2021-02" db="EMBL/GenBank/DDBJ databases">
        <authorList>
            <person name="Dougan E. K."/>
            <person name="Rhodes N."/>
            <person name="Thang M."/>
            <person name="Chan C."/>
        </authorList>
    </citation>
    <scope>NUCLEOTIDE SEQUENCE</scope>
</reference>
<keyword evidence="8" id="KW-1185">Reference proteome</keyword>